<dbReference type="Proteomes" id="UP000011713">
    <property type="component" value="Unassembled WGS sequence"/>
</dbReference>
<dbReference type="EMBL" id="JH597790">
    <property type="status" value="NOT_ANNOTATED_CDS"/>
    <property type="molecule type" value="Genomic_DNA"/>
</dbReference>
<reference evidence="3" key="1">
    <citation type="journal article" date="2010" name="Science">
        <title>Signatures of adaptation to obligate biotrophy in the Hyaloperonospora arabidopsidis genome.</title>
        <authorList>
            <person name="Baxter L."/>
            <person name="Tripathy S."/>
            <person name="Ishaque N."/>
            <person name="Boot N."/>
            <person name="Cabral A."/>
            <person name="Kemen E."/>
            <person name="Thines M."/>
            <person name="Ah-Fong A."/>
            <person name="Anderson R."/>
            <person name="Badejoko W."/>
            <person name="Bittner-Eddy P."/>
            <person name="Boore J.L."/>
            <person name="Chibucos M.C."/>
            <person name="Coates M."/>
            <person name="Dehal P."/>
            <person name="Delehaunty K."/>
            <person name="Dong S."/>
            <person name="Downton P."/>
            <person name="Dumas B."/>
            <person name="Fabro G."/>
            <person name="Fronick C."/>
            <person name="Fuerstenberg S.I."/>
            <person name="Fulton L."/>
            <person name="Gaulin E."/>
            <person name="Govers F."/>
            <person name="Hughes L."/>
            <person name="Humphray S."/>
            <person name="Jiang R.H."/>
            <person name="Judelson H."/>
            <person name="Kamoun S."/>
            <person name="Kyung K."/>
            <person name="Meijer H."/>
            <person name="Minx P."/>
            <person name="Morris P."/>
            <person name="Nelson J."/>
            <person name="Phuntumart V."/>
            <person name="Qutob D."/>
            <person name="Rehmany A."/>
            <person name="Rougon-Cardoso A."/>
            <person name="Ryden P."/>
            <person name="Torto-Alalibo T."/>
            <person name="Studholme D."/>
            <person name="Wang Y."/>
            <person name="Win J."/>
            <person name="Wood J."/>
            <person name="Clifton S.W."/>
            <person name="Rogers J."/>
            <person name="Van den Ackerveken G."/>
            <person name="Jones J.D."/>
            <person name="McDowell J.M."/>
            <person name="Beynon J."/>
            <person name="Tyler B.M."/>
        </authorList>
    </citation>
    <scope>NUCLEOTIDE SEQUENCE [LARGE SCALE GENOMIC DNA]</scope>
    <source>
        <strain evidence="3">Emoy2</strain>
    </source>
</reference>
<evidence type="ECO:0000256" key="1">
    <source>
        <dbReference type="SAM" id="MobiDB-lite"/>
    </source>
</evidence>
<accession>M4BSX7</accession>
<feature type="region of interest" description="Disordered" evidence="1">
    <location>
        <begin position="1"/>
        <end position="29"/>
    </location>
</feature>
<name>M4BSX7_HYAAE</name>
<dbReference type="VEuPathDB" id="FungiDB:HpaG809562"/>
<dbReference type="InParanoid" id="M4BSX7"/>
<evidence type="ECO:0000313" key="2">
    <source>
        <dbReference type="EnsemblProtists" id="HpaP809562"/>
    </source>
</evidence>
<proteinExistence type="predicted"/>
<organism evidence="2 3">
    <name type="scientific">Hyaloperonospora arabidopsidis (strain Emoy2)</name>
    <name type="common">Downy mildew agent</name>
    <name type="synonym">Peronospora arabidopsidis</name>
    <dbReference type="NCBI Taxonomy" id="559515"/>
    <lineage>
        <taxon>Eukaryota</taxon>
        <taxon>Sar</taxon>
        <taxon>Stramenopiles</taxon>
        <taxon>Oomycota</taxon>
        <taxon>Peronosporomycetes</taxon>
        <taxon>Peronosporales</taxon>
        <taxon>Peronosporaceae</taxon>
        <taxon>Hyaloperonospora</taxon>
    </lineage>
</organism>
<keyword evidence="3" id="KW-1185">Reference proteome</keyword>
<evidence type="ECO:0000313" key="3">
    <source>
        <dbReference type="Proteomes" id="UP000011713"/>
    </source>
</evidence>
<dbReference type="AlphaFoldDB" id="M4BSX7"/>
<dbReference type="HOGENOM" id="CLU_1622156_0_0_1"/>
<sequence length="164" mass="17530">MTGLARRTEGALGARLAEPRRPDSQVTGPELADSARSAAAMMTGIRVHADLMTEFEKSVETCRGSCKCLLTHVAAAASALHMSRQLQVPTYVGSRLDRPEKSVDDGCGSCKGVITSESASTSSRNQWRHVAAAASAYLHMSRQLQVPTYTCRGSCKCLLTSDLV</sequence>
<reference evidence="2" key="2">
    <citation type="submission" date="2015-06" db="UniProtKB">
        <authorList>
            <consortium name="EnsemblProtists"/>
        </authorList>
    </citation>
    <scope>IDENTIFICATION</scope>
    <source>
        <strain evidence="2">Emoy2</strain>
    </source>
</reference>
<dbReference type="EnsemblProtists" id="HpaT809562">
    <property type="protein sequence ID" value="HpaP809562"/>
    <property type="gene ID" value="HpaG809562"/>
</dbReference>
<protein>
    <submittedName>
        <fullName evidence="2">Uncharacterized protein</fullName>
    </submittedName>
</protein>